<evidence type="ECO:0000259" key="1">
    <source>
        <dbReference type="Pfam" id="PF08708"/>
    </source>
</evidence>
<name>A0A1Y4QSA4_9ENTE</name>
<dbReference type="RefSeq" id="WP_087216220.1">
    <property type="nucleotide sequence ID" value="NZ_NFLC01000040.1"/>
</dbReference>
<dbReference type="AlphaFoldDB" id="A0A1Y4QSA4"/>
<organism evidence="2 3">
    <name type="scientific">Enterococcus cecorum</name>
    <dbReference type="NCBI Taxonomy" id="44008"/>
    <lineage>
        <taxon>Bacteria</taxon>
        <taxon>Bacillati</taxon>
        <taxon>Bacillota</taxon>
        <taxon>Bacilli</taxon>
        <taxon>Lactobacillales</taxon>
        <taxon>Enterococcaceae</taxon>
        <taxon>Enterococcus</taxon>
    </lineage>
</organism>
<sequence length="499" mass="58284">MEWQLTEVYESILHDGLKQYKFLNSKVKPMNKDNLGRNGAIFVFRSKELMNQGRGFVITSKEAVLENQSQLSHWTPNCYCYGRYTDTSRQFVEGHSEDNLSQINCFVVDIDDNSMHVGELVLASIDKIGHSPTIITHSHSGYQLFYSLDKPAYVTKKSNYKVVKVAKMISQNIREVLSEEIPGVDLGCNHFGITRFPTKENLVYFDKHQVSSFESWLHWSMKMTADKKEGEQEKKKVVLFDKKEYRQIDEPWFELLLRNVKIIGQKSVLGRNNTIFTLALAYYSSKKSYTACLYNLEQVNENLENPLKQSELEKIIKSAYSEKYQGASREFIRELCQTWVDESISDKDLFISRKGWWKFKKPRKERIYSHQHEWEEDFLRYLKENSYTYKPYISIKKNELIEVLKIPKTTLDKLIKKLVSENKVFLRVKKGRNGHLIIASTRALMATIIGVKQQEREAFKRALEEAFGFGHSVIDKLIKDLNRTLNQPNQLQLFEADVG</sequence>
<dbReference type="Proteomes" id="UP000196074">
    <property type="component" value="Unassembled WGS sequence"/>
</dbReference>
<reference evidence="3" key="1">
    <citation type="submission" date="2017-04" db="EMBL/GenBank/DDBJ databases">
        <title>Function of individual gut microbiota members based on whole genome sequencing of pure cultures obtained from chicken caecum.</title>
        <authorList>
            <person name="Medvecky M."/>
            <person name="Cejkova D."/>
            <person name="Polansky O."/>
            <person name="Karasova D."/>
            <person name="Kubasova T."/>
            <person name="Cizek A."/>
            <person name="Rychlik I."/>
        </authorList>
    </citation>
    <scope>NUCLEOTIDE SEQUENCE [LARGE SCALE GENOMIC DNA]</scope>
    <source>
        <strain evidence="3">An144</strain>
    </source>
</reference>
<proteinExistence type="predicted"/>
<dbReference type="EMBL" id="NFLC01000040">
    <property type="protein sequence ID" value="OUQ07980.1"/>
    <property type="molecule type" value="Genomic_DNA"/>
</dbReference>
<dbReference type="Pfam" id="PF08708">
    <property type="entry name" value="PriCT_1"/>
    <property type="match status" value="1"/>
</dbReference>
<dbReference type="InterPro" id="IPR014820">
    <property type="entry name" value="PriCT_1"/>
</dbReference>
<accession>A0A1Y4QSA4</accession>
<gene>
    <name evidence="2" type="ORF">B5E88_11760</name>
</gene>
<protein>
    <submittedName>
        <fullName evidence="2">Replication protein RepR</fullName>
    </submittedName>
</protein>
<comment type="caution">
    <text evidence="2">The sequence shown here is derived from an EMBL/GenBank/DDBJ whole genome shotgun (WGS) entry which is preliminary data.</text>
</comment>
<feature type="domain" description="Primase C-terminal 1" evidence="1">
    <location>
        <begin position="264"/>
        <end position="325"/>
    </location>
</feature>
<evidence type="ECO:0000313" key="3">
    <source>
        <dbReference type="Proteomes" id="UP000196074"/>
    </source>
</evidence>
<evidence type="ECO:0000313" key="2">
    <source>
        <dbReference type="EMBL" id="OUQ07980.1"/>
    </source>
</evidence>